<accession>A0AAV4NTP7</accession>
<keyword evidence="2" id="KW-1185">Reference proteome</keyword>
<dbReference type="AlphaFoldDB" id="A0AAV4NTP7"/>
<evidence type="ECO:0000313" key="2">
    <source>
        <dbReference type="Proteomes" id="UP001054945"/>
    </source>
</evidence>
<sequence>MPIQCKISRHDIHLHSFVFYNPTTECSVTFLHRDSRKSKTMASSDYLIALGHNGHRDSATKHYSLSQEGEFMINDLT</sequence>
<dbReference type="Proteomes" id="UP001054945">
    <property type="component" value="Unassembled WGS sequence"/>
</dbReference>
<evidence type="ECO:0000313" key="1">
    <source>
        <dbReference type="EMBL" id="GIX87011.1"/>
    </source>
</evidence>
<comment type="caution">
    <text evidence="1">The sequence shown here is derived from an EMBL/GenBank/DDBJ whole genome shotgun (WGS) entry which is preliminary data.</text>
</comment>
<organism evidence="1 2">
    <name type="scientific">Caerostris extrusa</name>
    <name type="common">Bark spider</name>
    <name type="synonym">Caerostris bankana</name>
    <dbReference type="NCBI Taxonomy" id="172846"/>
    <lineage>
        <taxon>Eukaryota</taxon>
        <taxon>Metazoa</taxon>
        <taxon>Ecdysozoa</taxon>
        <taxon>Arthropoda</taxon>
        <taxon>Chelicerata</taxon>
        <taxon>Arachnida</taxon>
        <taxon>Araneae</taxon>
        <taxon>Araneomorphae</taxon>
        <taxon>Entelegynae</taxon>
        <taxon>Araneoidea</taxon>
        <taxon>Araneidae</taxon>
        <taxon>Caerostris</taxon>
    </lineage>
</organism>
<dbReference type="EMBL" id="BPLR01003639">
    <property type="protein sequence ID" value="GIX87011.1"/>
    <property type="molecule type" value="Genomic_DNA"/>
</dbReference>
<protein>
    <submittedName>
        <fullName evidence="1">Uncharacterized protein</fullName>
    </submittedName>
</protein>
<name>A0AAV4NTP7_CAEEX</name>
<gene>
    <name evidence="1" type="ORF">CEXT_772381</name>
</gene>
<reference evidence="1 2" key="1">
    <citation type="submission" date="2021-06" db="EMBL/GenBank/DDBJ databases">
        <title>Caerostris extrusa draft genome.</title>
        <authorList>
            <person name="Kono N."/>
            <person name="Arakawa K."/>
        </authorList>
    </citation>
    <scope>NUCLEOTIDE SEQUENCE [LARGE SCALE GENOMIC DNA]</scope>
</reference>
<proteinExistence type="predicted"/>